<dbReference type="Proteomes" id="UP001516023">
    <property type="component" value="Unassembled WGS sequence"/>
</dbReference>
<evidence type="ECO:0000313" key="2">
    <source>
        <dbReference type="EMBL" id="KAL3790680.1"/>
    </source>
</evidence>
<sequence>MSTRRSNRARQGSDNGSAIAEEEPNPTQSMRDRSRAVAEREASRLARPDQASAARTLGHASKSKSAVMSTPLGSMLLGRNSSPGVNSSAENHEWCGPFSIARQMIAAREEAKRLREEQQAEAENPGGKEQHPLDEAMEIVELERQRKENPSMNWISRHNRTADALSGSANYYAKRRKRFHRQKELAGLGSNTVPSLFQLCINFLVKNFDHVDSLGIVDHSIRRALCENLVAEGKMNGAAFDVLAEMGVETLELIDCAQVTQDQMCEALQSLLPSGLRAILLKHCGRCFGKQAVKTISEIKNEDLDLFAISLSGAYLLKDEDAAKLLASTSRTLSSIELIACPLIGMHFCTALGEHFSSSRDAQVPGGCLLELSLEDIPLTKEALLSLGAASDSLRKLKSLRLRSIDGLDDEVVSIVLGSIEEGSLEGIDLSNNPNLTDDILSSIRRCNFNDNLRSLQLSSLKNLTAIGLEAFFTDIPDLPSPPMLRKLDLSNCSYDEINDTVVTLAAKASSFKRSLKDFTSGDIDITSNPEQFDANVIHSMGLVHCNIAGSSVSDKTMEILAVCCKSSLEELDVSSCSNISDKGLGYLVSKLGSQFSKVHVWGLAQLTEEFFDGHDRAEDGGLEIVGIWMKKSGGSTRKVRLLLQNLTEVVNSCETLPFPNEILQNSTKINRASYEVAF</sequence>
<protein>
    <submittedName>
        <fullName evidence="2">Uncharacterized protein</fullName>
    </submittedName>
</protein>
<name>A0ABD3PWZ2_9STRA</name>
<dbReference type="PANTHER" id="PTHR13318">
    <property type="entry name" value="PARTNER OF PAIRED, ISOFORM B-RELATED"/>
    <property type="match status" value="1"/>
</dbReference>
<gene>
    <name evidence="2" type="ORF">HJC23_009780</name>
</gene>
<feature type="region of interest" description="Disordered" evidence="1">
    <location>
        <begin position="110"/>
        <end position="133"/>
    </location>
</feature>
<dbReference type="EMBL" id="JABMIG020000124">
    <property type="protein sequence ID" value="KAL3790680.1"/>
    <property type="molecule type" value="Genomic_DNA"/>
</dbReference>
<comment type="caution">
    <text evidence="2">The sequence shown here is derived from an EMBL/GenBank/DDBJ whole genome shotgun (WGS) entry which is preliminary data.</text>
</comment>
<keyword evidence="3" id="KW-1185">Reference proteome</keyword>
<evidence type="ECO:0000313" key="3">
    <source>
        <dbReference type="Proteomes" id="UP001516023"/>
    </source>
</evidence>
<dbReference type="InterPro" id="IPR032675">
    <property type="entry name" value="LRR_dom_sf"/>
</dbReference>
<proteinExistence type="predicted"/>
<dbReference type="InterPro" id="IPR006553">
    <property type="entry name" value="Leu-rich_rpt_Cys-con_subtyp"/>
</dbReference>
<feature type="compositionally biased region" description="Basic and acidic residues" evidence="1">
    <location>
        <begin position="30"/>
        <end position="47"/>
    </location>
</feature>
<accession>A0ABD3PWZ2</accession>
<evidence type="ECO:0000256" key="1">
    <source>
        <dbReference type="SAM" id="MobiDB-lite"/>
    </source>
</evidence>
<dbReference type="PANTHER" id="PTHR13318:SF190">
    <property type="entry name" value="PARTNER OF PAIRED, ISOFORM B"/>
    <property type="match status" value="1"/>
</dbReference>
<organism evidence="2 3">
    <name type="scientific">Cyclotella cryptica</name>
    <dbReference type="NCBI Taxonomy" id="29204"/>
    <lineage>
        <taxon>Eukaryota</taxon>
        <taxon>Sar</taxon>
        <taxon>Stramenopiles</taxon>
        <taxon>Ochrophyta</taxon>
        <taxon>Bacillariophyta</taxon>
        <taxon>Coscinodiscophyceae</taxon>
        <taxon>Thalassiosirophycidae</taxon>
        <taxon>Stephanodiscales</taxon>
        <taxon>Stephanodiscaceae</taxon>
        <taxon>Cyclotella</taxon>
    </lineage>
</organism>
<dbReference type="SMART" id="SM00367">
    <property type="entry name" value="LRR_CC"/>
    <property type="match status" value="3"/>
</dbReference>
<feature type="region of interest" description="Disordered" evidence="1">
    <location>
        <begin position="1"/>
        <end position="67"/>
    </location>
</feature>
<dbReference type="SUPFAM" id="SSF52047">
    <property type="entry name" value="RNI-like"/>
    <property type="match status" value="1"/>
</dbReference>
<dbReference type="AlphaFoldDB" id="A0ABD3PWZ2"/>
<reference evidence="2 3" key="1">
    <citation type="journal article" date="2020" name="G3 (Bethesda)">
        <title>Improved Reference Genome for Cyclotella cryptica CCMP332, a Model for Cell Wall Morphogenesis, Salinity Adaptation, and Lipid Production in Diatoms (Bacillariophyta).</title>
        <authorList>
            <person name="Roberts W.R."/>
            <person name="Downey K.M."/>
            <person name="Ruck E.C."/>
            <person name="Traller J.C."/>
            <person name="Alverson A.J."/>
        </authorList>
    </citation>
    <scope>NUCLEOTIDE SEQUENCE [LARGE SCALE GENOMIC DNA]</scope>
    <source>
        <strain evidence="2 3">CCMP332</strain>
    </source>
</reference>
<dbReference type="Gene3D" id="3.80.10.10">
    <property type="entry name" value="Ribonuclease Inhibitor"/>
    <property type="match status" value="2"/>
</dbReference>